<gene>
    <name evidence="5" type="ORF">MUK42_36196</name>
</gene>
<dbReference type="Pfam" id="PF05903">
    <property type="entry name" value="Peptidase_C97"/>
    <property type="match status" value="1"/>
</dbReference>
<dbReference type="EMBL" id="CP097506">
    <property type="protein sequence ID" value="URD96057.1"/>
    <property type="molecule type" value="Genomic_DNA"/>
</dbReference>
<comment type="similarity">
    <text evidence="1">Belongs to the DeSI family.</text>
</comment>
<evidence type="ECO:0000256" key="2">
    <source>
        <dbReference type="ARBA" id="ARBA00022670"/>
    </source>
</evidence>
<dbReference type="PANTHER" id="PTHR12378">
    <property type="entry name" value="DESUMOYLATING ISOPEPTIDASE"/>
    <property type="match status" value="1"/>
</dbReference>
<dbReference type="Proteomes" id="UP001055439">
    <property type="component" value="Chromosome 4"/>
</dbReference>
<evidence type="ECO:0000256" key="1">
    <source>
        <dbReference type="ARBA" id="ARBA00008140"/>
    </source>
</evidence>
<dbReference type="AlphaFoldDB" id="A0A9E7FL17"/>
<dbReference type="PANTHER" id="PTHR12378:SF48">
    <property type="entry name" value="PUTATIVE THIOL PEPTIDASE FAMILY PROTEIN-RELATED"/>
    <property type="match status" value="1"/>
</dbReference>
<dbReference type="GO" id="GO:0016579">
    <property type="term" value="P:protein deubiquitination"/>
    <property type="evidence" value="ECO:0007669"/>
    <property type="project" value="TreeGrafter"/>
</dbReference>
<dbReference type="GO" id="GO:0006508">
    <property type="term" value="P:proteolysis"/>
    <property type="evidence" value="ECO:0007669"/>
    <property type="project" value="UniProtKB-KW"/>
</dbReference>
<dbReference type="GO" id="GO:0101005">
    <property type="term" value="F:deubiquitinase activity"/>
    <property type="evidence" value="ECO:0007669"/>
    <property type="project" value="TreeGrafter"/>
</dbReference>
<organism evidence="5 6">
    <name type="scientific">Musa troglodytarum</name>
    <name type="common">fe'i banana</name>
    <dbReference type="NCBI Taxonomy" id="320322"/>
    <lineage>
        <taxon>Eukaryota</taxon>
        <taxon>Viridiplantae</taxon>
        <taxon>Streptophyta</taxon>
        <taxon>Embryophyta</taxon>
        <taxon>Tracheophyta</taxon>
        <taxon>Spermatophyta</taxon>
        <taxon>Magnoliopsida</taxon>
        <taxon>Liliopsida</taxon>
        <taxon>Zingiberales</taxon>
        <taxon>Musaceae</taxon>
        <taxon>Musa</taxon>
    </lineage>
</organism>
<evidence type="ECO:0000313" key="5">
    <source>
        <dbReference type="EMBL" id="URD96057.1"/>
    </source>
</evidence>
<dbReference type="InterPro" id="IPR042266">
    <property type="entry name" value="PPPDE_sf"/>
</dbReference>
<dbReference type="InterPro" id="IPR008580">
    <property type="entry name" value="PPPDE_dom"/>
</dbReference>
<evidence type="ECO:0000256" key="3">
    <source>
        <dbReference type="ARBA" id="ARBA00022801"/>
    </source>
</evidence>
<name>A0A9E7FL17_9LILI</name>
<keyword evidence="3" id="KW-0378">Hydrolase</keyword>
<protein>
    <submittedName>
        <fullName evidence="5">Ethylene-responsive element-binding protein</fullName>
    </submittedName>
</protein>
<accession>A0A9E7FL17</accession>
<feature type="domain" description="PPPDE" evidence="4">
    <location>
        <begin position="1"/>
        <end position="86"/>
    </location>
</feature>
<proteinExistence type="inferred from homology"/>
<sequence>MFKKSIFVGTTCLDSLQVREFMELQSVKYNGDTDHLIMKNCNHFCKEIYHKMTIKCYGEAIFHYPYGLSFNLLPKSTLHRHYNQDE</sequence>
<evidence type="ECO:0000313" key="6">
    <source>
        <dbReference type="Proteomes" id="UP001055439"/>
    </source>
</evidence>
<keyword evidence="6" id="KW-1185">Reference proteome</keyword>
<dbReference type="Gene3D" id="3.90.1720.30">
    <property type="entry name" value="PPPDE domains"/>
    <property type="match status" value="1"/>
</dbReference>
<reference evidence="5" key="1">
    <citation type="submission" date="2022-05" db="EMBL/GenBank/DDBJ databases">
        <title>The Musa troglodytarum L. genome provides insights into the mechanism of non-climacteric behaviour and enrichment of carotenoids.</title>
        <authorList>
            <person name="Wang J."/>
        </authorList>
    </citation>
    <scope>NUCLEOTIDE SEQUENCE</scope>
    <source>
        <tissue evidence="5">Leaf</tissue>
    </source>
</reference>
<dbReference type="OrthoDB" id="412286at2759"/>
<dbReference type="PROSITE" id="PS51858">
    <property type="entry name" value="PPPDE"/>
    <property type="match status" value="1"/>
</dbReference>
<keyword evidence="2" id="KW-0645">Protease</keyword>
<evidence type="ECO:0000259" key="4">
    <source>
        <dbReference type="PROSITE" id="PS51858"/>
    </source>
</evidence>